<evidence type="ECO:0000313" key="1">
    <source>
        <dbReference type="EMBL" id="SDR37813.1"/>
    </source>
</evidence>
<sequence length="143" mass="17025">MKIAHEHEQKETLAFSVFYPDHPPRTESALFRKTKHHLVAVLDTPCWVCGTKEKREVHHWHAEWADSEGIDWDKMRALHPAFPWSTFNEPSDFIDSEYNMRILCEKHHRGVGHGIHMVPLPIWEMQRIKRDDFIFSEDEKEQA</sequence>
<accession>A0A1H1IJH8</accession>
<gene>
    <name evidence="1" type="ORF">SAMN05443245_5269</name>
</gene>
<keyword evidence="2" id="KW-1185">Reference proteome</keyword>
<evidence type="ECO:0000313" key="2">
    <source>
        <dbReference type="Proteomes" id="UP000183487"/>
    </source>
</evidence>
<reference evidence="2" key="1">
    <citation type="submission" date="2016-10" db="EMBL/GenBank/DDBJ databases">
        <authorList>
            <person name="Varghese N."/>
        </authorList>
    </citation>
    <scope>NUCLEOTIDE SEQUENCE [LARGE SCALE GENOMIC DNA]</scope>
    <source>
        <strain evidence="2">GAS106B</strain>
    </source>
</reference>
<dbReference type="RefSeq" id="WP_074770051.1">
    <property type="nucleotide sequence ID" value="NZ_FNKP01000002.1"/>
</dbReference>
<proteinExistence type="predicted"/>
<organism evidence="1 2">
    <name type="scientific">Paraburkholderia fungorum</name>
    <dbReference type="NCBI Taxonomy" id="134537"/>
    <lineage>
        <taxon>Bacteria</taxon>
        <taxon>Pseudomonadati</taxon>
        <taxon>Pseudomonadota</taxon>
        <taxon>Betaproteobacteria</taxon>
        <taxon>Burkholderiales</taxon>
        <taxon>Burkholderiaceae</taxon>
        <taxon>Paraburkholderia</taxon>
    </lineage>
</organism>
<dbReference type="OrthoDB" id="8967912at2"/>
<dbReference type="Proteomes" id="UP000183487">
    <property type="component" value="Unassembled WGS sequence"/>
</dbReference>
<dbReference type="EMBL" id="FNKP01000002">
    <property type="protein sequence ID" value="SDR37813.1"/>
    <property type="molecule type" value="Genomic_DNA"/>
</dbReference>
<name>A0A1H1IJH8_9BURK</name>
<protein>
    <submittedName>
        <fullName evidence="1">Uncharacterized protein</fullName>
    </submittedName>
</protein>
<dbReference type="AlphaFoldDB" id="A0A1H1IJH8"/>